<dbReference type="EMBL" id="JACFXU010000014">
    <property type="protein sequence ID" value="MBA6412929.1"/>
    <property type="molecule type" value="Genomic_DNA"/>
</dbReference>
<evidence type="ECO:0000259" key="6">
    <source>
        <dbReference type="PROSITE" id="PS50011"/>
    </source>
</evidence>
<dbReference type="CDD" id="cd14014">
    <property type="entry name" value="STKc_PknB_like"/>
    <property type="match status" value="1"/>
</dbReference>
<keyword evidence="5" id="KW-0472">Membrane</keyword>
<evidence type="ECO:0000256" key="2">
    <source>
        <dbReference type="ARBA" id="ARBA00022741"/>
    </source>
</evidence>
<dbReference type="Proteomes" id="UP000539350">
    <property type="component" value="Unassembled WGS sequence"/>
</dbReference>
<evidence type="ECO:0000256" key="3">
    <source>
        <dbReference type="ARBA" id="ARBA00022777"/>
    </source>
</evidence>
<dbReference type="InterPro" id="IPR000719">
    <property type="entry name" value="Prot_kinase_dom"/>
</dbReference>
<proteinExistence type="predicted"/>
<dbReference type="RefSeq" id="WP_182171220.1">
    <property type="nucleotide sequence ID" value="NZ_JACFXU010000014.1"/>
</dbReference>
<gene>
    <name evidence="7" type="ORF">H2508_07375</name>
</gene>
<evidence type="ECO:0000313" key="8">
    <source>
        <dbReference type="Proteomes" id="UP000539350"/>
    </source>
</evidence>
<dbReference type="PANTHER" id="PTHR43289">
    <property type="entry name" value="MITOGEN-ACTIVATED PROTEIN KINASE KINASE KINASE 20-RELATED"/>
    <property type="match status" value="1"/>
</dbReference>
<organism evidence="7 8">
    <name type="scientific">Sediminihaliea albiluteola</name>
    <dbReference type="NCBI Taxonomy" id="2758564"/>
    <lineage>
        <taxon>Bacteria</taxon>
        <taxon>Pseudomonadati</taxon>
        <taxon>Pseudomonadota</taxon>
        <taxon>Gammaproteobacteria</taxon>
        <taxon>Cellvibrionales</taxon>
        <taxon>Halieaceae</taxon>
        <taxon>Sediminihaliea</taxon>
    </lineage>
</organism>
<dbReference type="Pfam" id="PF00069">
    <property type="entry name" value="Pkinase"/>
    <property type="match status" value="1"/>
</dbReference>
<evidence type="ECO:0000256" key="5">
    <source>
        <dbReference type="SAM" id="Phobius"/>
    </source>
</evidence>
<dbReference type="PANTHER" id="PTHR43289:SF6">
    <property type="entry name" value="SERINE_THREONINE-PROTEIN KINASE NEKL-3"/>
    <property type="match status" value="1"/>
</dbReference>
<dbReference type="PROSITE" id="PS50011">
    <property type="entry name" value="PROTEIN_KINASE_DOM"/>
    <property type="match status" value="1"/>
</dbReference>
<keyword evidence="4" id="KW-0067">ATP-binding</keyword>
<keyword evidence="7" id="KW-0723">Serine/threonine-protein kinase</keyword>
<keyword evidence="3 7" id="KW-0418">Kinase</keyword>
<feature type="transmembrane region" description="Helical" evidence="5">
    <location>
        <begin position="333"/>
        <end position="352"/>
    </location>
</feature>
<dbReference type="SMART" id="SM00220">
    <property type="entry name" value="S_TKc"/>
    <property type="match status" value="1"/>
</dbReference>
<keyword evidence="1" id="KW-0808">Transferase</keyword>
<dbReference type="AlphaFoldDB" id="A0A7W2TVY4"/>
<accession>A0A7W2TVY4</accession>
<dbReference type="InterPro" id="IPR008271">
    <property type="entry name" value="Ser/Thr_kinase_AS"/>
</dbReference>
<sequence length="481" mass="53292">MSRAGRIGPYRILRLIRQGGQGSVYLGYDSRLQRRVAVKLYRLPSERPARRQIVAEARLVASINSPRVVKLYDVISSTENLALIMEYVPGVDLEELLEQGHLSLSAILHLAIDISSALASARQRRIVHGDLKASNVLIDAQGRALLSDFGIARGASSKGLSQHCPGSITAISPEQYQGKVLDVRSDLFALGCLLYRLLSGKHPFVFDDELDVKRLLTEEPEPLPETLADGSLIPPGMRDLVQRLLQKDVADRPDNTHRVRQILRELLRHEPQSMRQMPLAGVKSLRRQESEGEFPPHIPRELSKRGRSQLAEWRGFAELTPASVLRYLGKPRIQAAVLALLLGSAAILYLALPKPYRIALLEPEVALAGAVTLPDGVTLDWLSERVCTVISELDKQLLFYHAPASCPEGSRGFADNLPLPAADEELQLALRCSSDLCLLGLTRQRDAEPEYRQALLLTGMPASQWAAVTAELAETLYRDRF</sequence>
<feature type="domain" description="Protein kinase" evidence="6">
    <location>
        <begin position="10"/>
        <end position="267"/>
    </location>
</feature>
<evidence type="ECO:0000313" key="7">
    <source>
        <dbReference type="EMBL" id="MBA6412929.1"/>
    </source>
</evidence>
<protein>
    <submittedName>
        <fullName evidence="7">Serine/threonine protein kinase</fullName>
    </submittedName>
</protein>
<dbReference type="InterPro" id="IPR011009">
    <property type="entry name" value="Kinase-like_dom_sf"/>
</dbReference>
<keyword evidence="2" id="KW-0547">Nucleotide-binding</keyword>
<evidence type="ECO:0000256" key="4">
    <source>
        <dbReference type="ARBA" id="ARBA00022840"/>
    </source>
</evidence>
<dbReference type="PROSITE" id="PS00108">
    <property type="entry name" value="PROTEIN_KINASE_ST"/>
    <property type="match status" value="1"/>
</dbReference>
<reference evidence="7 8" key="1">
    <citation type="submission" date="2020-07" db="EMBL/GenBank/DDBJ databases">
        <title>Halieaceae bacterium, F7430, whole genome shotgun sequencing project.</title>
        <authorList>
            <person name="Jiang S."/>
            <person name="Liu Z.W."/>
            <person name="Du Z.J."/>
        </authorList>
    </citation>
    <scope>NUCLEOTIDE SEQUENCE [LARGE SCALE GENOMIC DNA]</scope>
    <source>
        <strain evidence="7 8">F7430</strain>
    </source>
</reference>
<comment type="caution">
    <text evidence="7">The sequence shown here is derived from an EMBL/GenBank/DDBJ whole genome shotgun (WGS) entry which is preliminary data.</text>
</comment>
<dbReference type="GO" id="GO:0005524">
    <property type="term" value="F:ATP binding"/>
    <property type="evidence" value="ECO:0007669"/>
    <property type="project" value="UniProtKB-KW"/>
</dbReference>
<keyword evidence="5" id="KW-0812">Transmembrane</keyword>
<dbReference type="SUPFAM" id="SSF56112">
    <property type="entry name" value="Protein kinase-like (PK-like)"/>
    <property type="match status" value="1"/>
</dbReference>
<evidence type="ECO:0000256" key="1">
    <source>
        <dbReference type="ARBA" id="ARBA00022679"/>
    </source>
</evidence>
<dbReference type="Gene3D" id="1.10.510.10">
    <property type="entry name" value="Transferase(Phosphotransferase) domain 1"/>
    <property type="match status" value="1"/>
</dbReference>
<dbReference type="GO" id="GO:0004674">
    <property type="term" value="F:protein serine/threonine kinase activity"/>
    <property type="evidence" value="ECO:0007669"/>
    <property type="project" value="UniProtKB-KW"/>
</dbReference>
<name>A0A7W2TVY4_9GAMM</name>
<dbReference type="Gene3D" id="3.30.200.20">
    <property type="entry name" value="Phosphorylase Kinase, domain 1"/>
    <property type="match status" value="1"/>
</dbReference>
<keyword evidence="8" id="KW-1185">Reference proteome</keyword>
<keyword evidence="5" id="KW-1133">Transmembrane helix</keyword>